<feature type="compositionally biased region" description="Polar residues" evidence="1">
    <location>
        <begin position="244"/>
        <end position="253"/>
    </location>
</feature>
<feature type="compositionally biased region" description="Low complexity" evidence="1">
    <location>
        <begin position="222"/>
        <end position="232"/>
    </location>
</feature>
<dbReference type="InterPro" id="IPR029058">
    <property type="entry name" value="AB_hydrolase_fold"/>
</dbReference>
<feature type="domain" description="DUF676" evidence="3">
    <location>
        <begin position="94"/>
        <end position="202"/>
    </location>
</feature>
<dbReference type="Gene3D" id="3.40.50.1820">
    <property type="entry name" value="alpha/beta hydrolase"/>
    <property type="match status" value="1"/>
</dbReference>
<sequence>MIQELVRRNTEAEDQTNADSENPERDPSNCFFLLLLDSLLITDMANEILSLLAAPFLWTSRCLASVWHALLNVFTGIYLFFVRGRYDQELRNSDEPKHLIVLSHGMHGSPRTMDYLAEKLFERFASAGEPVVVHKIHSNFSAAMKSHFHTADGVHAGGRRAAREILQVIQKYPSLETFSCLGNSLGGLYMRYAISLLFGEPQEIEALAKISFPDRLHGNLPSGSSSVSLSGQSRDRDLREKDPTNSALTQTRAVSPDRDREGETRRRRRNDNPSEQQPEEEAAPLPHGVSDPLPSPSSVSAALFSQHLEKLFDRRTRTVREIRGNLIAGKLRPHVFITTVSPHVGVRGGLPFPLGTAAEVGYGEVADWVVLALRRWLVRLGVFLHIFDESVGAGGWTEGRYGETLSQLLLRDEHGLLERMAEEGGVYVEALRLFEHRICYANGRHDSLVPACSQALLHRCPTEAFSPPDSPPFSAYPHVVAVRRTEARVRRNSQGGSPIAKNVKKGGKGKQKRAEEEGETGETGEPQRGPEHDPLLFSCTETETDGEEESEGRGKEGNKTRQKKAGVVWRDRRHGHGEYGADTEEGKMMATLRSLGWTHVVALFEEYPWRVFSHNTLPVCRRWLSKILVGVPKEGLDVADHLADFFPLPRRDPLSRPS</sequence>
<feature type="region of interest" description="Disordered" evidence="1">
    <location>
        <begin position="487"/>
        <end position="566"/>
    </location>
</feature>
<protein>
    <recommendedName>
        <fullName evidence="3">DUF676 domain-containing protein</fullName>
    </recommendedName>
</protein>
<dbReference type="InterPro" id="IPR044294">
    <property type="entry name" value="Lipase-like"/>
</dbReference>
<evidence type="ECO:0000256" key="1">
    <source>
        <dbReference type="SAM" id="MobiDB-lite"/>
    </source>
</evidence>
<feature type="compositionally biased region" description="Basic and acidic residues" evidence="1">
    <location>
        <begin position="233"/>
        <end position="243"/>
    </location>
</feature>
<dbReference type="AlphaFoldDB" id="A0A0G4HFN2"/>
<evidence type="ECO:0000256" key="2">
    <source>
        <dbReference type="SAM" id="Phobius"/>
    </source>
</evidence>
<reference evidence="4" key="1">
    <citation type="submission" date="2014-11" db="EMBL/GenBank/DDBJ databases">
        <authorList>
            <person name="Otto D Thomas"/>
            <person name="Naeem Raeece"/>
        </authorList>
    </citation>
    <scope>NUCLEOTIDE SEQUENCE</scope>
</reference>
<dbReference type="EMBL" id="CDMZ01002549">
    <property type="protein sequence ID" value="CEM42868.1"/>
    <property type="molecule type" value="Genomic_DNA"/>
</dbReference>
<feature type="transmembrane region" description="Helical" evidence="2">
    <location>
        <begin position="64"/>
        <end position="82"/>
    </location>
</feature>
<feature type="region of interest" description="Disordered" evidence="1">
    <location>
        <begin position="220"/>
        <end position="297"/>
    </location>
</feature>
<dbReference type="InterPro" id="IPR007751">
    <property type="entry name" value="DUF676_lipase-like"/>
</dbReference>
<feature type="compositionally biased region" description="Basic residues" evidence="1">
    <location>
        <begin position="502"/>
        <end position="511"/>
    </location>
</feature>
<name>A0A0G4HFN2_9ALVE</name>
<dbReference type="SUPFAM" id="SSF53474">
    <property type="entry name" value="alpha/beta-Hydrolases"/>
    <property type="match status" value="1"/>
</dbReference>
<keyword evidence="2" id="KW-0472">Membrane</keyword>
<evidence type="ECO:0000313" key="4">
    <source>
        <dbReference type="EMBL" id="CEM42868.1"/>
    </source>
</evidence>
<feature type="region of interest" description="Disordered" evidence="1">
    <location>
        <begin position="1"/>
        <end position="25"/>
    </location>
</feature>
<dbReference type="PANTHER" id="PTHR12482">
    <property type="entry name" value="LIPASE ROG1-RELATED-RELATED"/>
    <property type="match status" value="1"/>
</dbReference>
<gene>
    <name evidence="4" type="ORF">Cvel_27101</name>
</gene>
<keyword evidence="2" id="KW-0812">Transmembrane</keyword>
<dbReference type="PhylomeDB" id="A0A0G4HFN2"/>
<dbReference type="VEuPathDB" id="CryptoDB:Cvel_27101"/>
<accession>A0A0G4HFN2</accession>
<proteinExistence type="predicted"/>
<organism evidence="4">
    <name type="scientific">Chromera velia CCMP2878</name>
    <dbReference type="NCBI Taxonomy" id="1169474"/>
    <lineage>
        <taxon>Eukaryota</taxon>
        <taxon>Sar</taxon>
        <taxon>Alveolata</taxon>
        <taxon>Colpodellida</taxon>
        <taxon>Chromeraceae</taxon>
        <taxon>Chromera</taxon>
    </lineage>
</organism>
<dbReference type="Pfam" id="PF05057">
    <property type="entry name" value="DUF676"/>
    <property type="match status" value="1"/>
</dbReference>
<feature type="compositionally biased region" description="Basic and acidic residues" evidence="1">
    <location>
        <begin position="1"/>
        <end position="11"/>
    </location>
</feature>
<feature type="compositionally biased region" description="Basic and acidic residues" evidence="1">
    <location>
        <begin position="255"/>
        <end position="264"/>
    </location>
</feature>
<evidence type="ECO:0000259" key="3">
    <source>
        <dbReference type="Pfam" id="PF05057"/>
    </source>
</evidence>
<keyword evidence="2" id="KW-1133">Transmembrane helix</keyword>
<dbReference type="PANTHER" id="PTHR12482:SF62">
    <property type="entry name" value="LIPASE ROG1-RELATED"/>
    <property type="match status" value="1"/>
</dbReference>